<evidence type="ECO:0000313" key="2">
    <source>
        <dbReference type="EMBL" id="OJJ85582.1"/>
    </source>
</evidence>
<dbReference type="RefSeq" id="XP_022402280.1">
    <property type="nucleotide sequence ID" value="XM_022541473.1"/>
</dbReference>
<reference evidence="3" key="1">
    <citation type="journal article" date="2017" name="Genome Biol.">
        <title>Comparative genomics reveals high biological diversity and specific adaptations in the industrially and medically important fungal genus Aspergillus.</title>
        <authorList>
            <person name="de Vries R.P."/>
            <person name="Riley R."/>
            <person name="Wiebenga A."/>
            <person name="Aguilar-Osorio G."/>
            <person name="Amillis S."/>
            <person name="Uchima C.A."/>
            <person name="Anderluh G."/>
            <person name="Asadollahi M."/>
            <person name="Askin M."/>
            <person name="Barry K."/>
            <person name="Battaglia E."/>
            <person name="Bayram O."/>
            <person name="Benocci T."/>
            <person name="Braus-Stromeyer S.A."/>
            <person name="Caldana C."/>
            <person name="Canovas D."/>
            <person name="Cerqueira G.C."/>
            <person name="Chen F."/>
            <person name="Chen W."/>
            <person name="Choi C."/>
            <person name="Clum A."/>
            <person name="Dos Santos R.A."/>
            <person name="Damasio A.R."/>
            <person name="Diallinas G."/>
            <person name="Emri T."/>
            <person name="Fekete E."/>
            <person name="Flipphi M."/>
            <person name="Freyberg S."/>
            <person name="Gallo A."/>
            <person name="Gournas C."/>
            <person name="Habgood R."/>
            <person name="Hainaut M."/>
            <person name="Harispe M.L."/>
            <person name="Henrissat B."/>
            <person name="Hilden K.S."/>
            <person name="Hope R."/>
            <person name="Hossain A."/>
            <person name="Karabika E."/>
            <person name="Karaffa L."/>
            <person name="Karanyi Z."/>
            <person name="Krasevec N."/>
            <person name="Kuo A."/>
            <person name="Kusch H."/>
            <person name="LaButti K."/>
            <person name="Lagendijk E.L."/>
            <person name="Lapidus A."/>
            <person name="Levasseur A."/>
            <person name="Lindquist E."/>
            <person name="Lipzen A."/>
            <person name="Logrieco A.F."/>
            <person name="MacCabe A."/>
            <person name="Maekelae M.R."/>
            <person name="Malavazi I."/>
            <person name="Melin P."/>
            <person name="Meyer V."/>
            <person name="Mielnichuk N."/>
            <person name="Miskei M."/>
            <person name="Molnar A.P."/>
            <person name="Mule G."/>
            <person name="Ngan C.Y."/>
            <person name="Orejas M."/>
            <person name="Orosz E."/>
            <person name="Ouedraogo J.P."/>
            <person name="Overkamp K.M."/>
            <person name="Park H.-S."/>
            <person name="Perrone G."/>
            <person name="Piumi F."/>
            <person name="Punt P.J."/>
            <person name="Ram A.F."/>
            <person name="Ramon A."/>
            <person name="Rauscher S."/>
            <person name="Record E."/>
            <person name="Riano-Pachon D.M."/>
            <person name="Robert V."/>
            <person name="Roehrig J."/>
            <person name="Ruller R."/>
            <person name="Salamov A."/>
            <person name="Salih N.S."/>
            <person name="Samson R.A."/>
            <person name="Sandor E."/>
            <person name="Sanguinetti M."/>
            <person name="Schuetze T."/>
            <person name="Sepcic K."/>
            <person name="Shelest E."/>
            <person name="Sherlock G."/>
            <person name="Sophianopoulou V."/>
            <person name="Squina F.M."/>
            <person name="Sun H."/>
            <person name="Susca A."/>
            <person name="Todd R.B."/>
            <person name="Tsang A."/>
            <person name="Unkles S.E."/>
            <person name="van de Wiele N."/>
            <person name="van Rossen-Uffink D."/>
            <person name="Oliveira J.V."/>
            <person name="Vesth T.C."/>
            <person name="Visser J."/>
            <person name="Yu J.-H."/>
            <person name="Zhou M."/>
            <person name="Andersen M.R."/>
            <person name="Archer D.B."/>
            <person name="Baker S.E."/>
            <person name="Benoit I."/>
            <person name="Brakhage A.A."/>
            <person name="Braus G.H."/>
            <person name="Fischer R."/>
            <person name="Frisvad J.C."/>
            <person name="Goldman G.H."/>
            <person name="Houbraken J."/>
            <person name="Oakley B."/>
            <person name="Pocsi I."/>
            <person name="Scazzocchio C."/>
            <person name="Seiboth B."/>
            <person name="vanKuyk P.A."/>
            <person name="Wortman J."/>
            <person name="Dyer P.S."/>
            <person name="Grigoriev I.V."/>
        </authorList>
    </citation>
    <scope>NUCLEOTIDE SEQUENCE [LARGE SCALE GENOMIC DNA]</scope>
    <source>
        <strain evidence="3">CBS 516.65</strain>
    </source>
</reference>
<dbReference type="EMBL" id="KV878894">
    <property type="protein sequence ID" value="OJJ85582.1"/>
    <property type="molecule type" value="Genomic_DNA"/>
</dbReference>
<proteinExistence type="predicted"/>
<dbReference type="AlphaFoldDB" id="A0A1L9VNW0"/>
<dbReference type="GeneID" id="34457734"/>
<keyword evidence="1" id="KW-0472">Membrane</keyword>
<keyword evidence="1" id="KW-1133">Transmembrane helix</keyword>
<protein>
    <submittedName>
        <fullName evidence="2">Uncharacterized protein</fullName>
    </submittedName>
</protein>
<name>A0A1L9VNW0_ASPGL</name>
<sequence length="82" mass="9274">MMNPLPIKRVFSTIYISCRSCHARLRYHISHYPIRVMQTHSISLNAVLGHIVCLVLWTAGYSSLTLRLGFVLGFLSSGRLKA</sequence>
<accession>A0A1L9VNW0</accession>
<keyword evidence="1" id="KW-0812">Transmembrane</keyword>
<evidence type="ECO:0000313" key="3">
    <source>
        <dbReference type="Proteomes" id="UP000184300"/>
    </source>
</evidence>
<keyword evidence="3" id="KW-1185">Reference proteome</keyword>
<dbReference type="Proteomes" id="UP000184300">
    <property type="component" value="Unassembled WGS sequence"/>
</dbReference>
<dbReference type="VEuPathDB" id="FungiDB:ASPGLDRAFT_1367204"/>
<feature type="transmembrane region" description="Helical" evidence="1">
    <location>
        <begin position="47"/>
        <end position="75"/>
    </location>
</feature>
<evidence type="ECO:0000256" key="1">
    <source>
        <dbReference type="SAM" id="Phobius"/>
    </source>
</evidence>
<organism evidence="2 3">
    <name type="scientific">Aspergillus glaucus CBS 516.65</name>
    <dbReference type="NCBI Taxonomy" id="1160497"/>
    <lineage>
        <taxon>Eukaryota</taxon>
        <taxon>Fungi</taxon>
        <taxon>Dikarya</taxon>
        <taxon>Ascomycota</taxon>
        <taxon>Pezizomycotina</taxon>
        <taxon>Eurotiomycetes</taxon>
        <taxon>Eurotiomycetidae</taxon>
        <taxon>Eurotiales</taxon>
        <taxon>Aspergillaceae</taxon>
        <taxon>Aspergillus</taxon>
        <taxon>Aspergillus subgen. Aspergillus</taxon>
    </lineage>
</organism>
<gene>
    <name evidence="2" type="ORF">ASPGLDRAFT_1367204</name>
</gene>